<dbReference type="PROSITE" id="PS50043">
    <property type="entry name" value="HTH_LUXR_2"/>
    <property type="match status" value="1"/>
</dbReference>
<keyword evidence="1" id="KW-0238">DNA-binding</keyword>
<protein>
    <submittedName>
        <fullName evidence="2">Helix-turn-helix transcriptional regulator</fullName>
    </submittedName>
</protein>
<dbReference type="GO" id="GO:0003677">
    <property type="term" value="F:DNA binding"/>
    <property type="evidence" value="ECO:0007669"/>
    <property type="project" value="UniProtKB-KW"/>
</dbReference>
<sequence length="195" mass="22560">MSPLQILILTQDSYLKIGLSFLIKELIGQVPVRISDGVDLFDEQLFGMCDCFIINDRVTWDILNHPLIKKYENCRERNRIIILSAEINEFKKSLEHILLNSMRQKIFFNNMKGSHNIKKLTAKECGILSSLISGKKIITIAKDFNCSTKTVYAHKYHILEKLGFSSINHLILFLNNTEKLQKYRKAPTMKDINNV</sequence>
<dbReference type="InterPro" id="IPR000792">
    <property type="entry name" value="Tscrpt_reg_LuxR_C"/>
</dbReference>
<dbReference type="EMBL" id="CP056794">
    <property type="protein sequence ID" value="QLY96387.1"/>
    <property type="molecule type" value="Genomic_DNA"/>
</dbReference>
<evidence type="ECO:0000313" key="3">
    <source>
        <dbReference type="Proteomes" id="UP000512182"/>
    </source>
</evidence>
<gene>
    <name evidence="2" type="ORF">HV109_06865</name>
</gene>
<dbReference type="InterPro" id="IPR016032">
    <property type="entry name" value="Sig_transdc_resp-reg_C-effctor"/>
</dbReference>
<dbReference type="RefSeq" id="WP_008814943.1">
    <property type="nucleotide sequence ID" value="NZ_CP123310.1"/>
</dbReference>
<dbReference type="InterPro" id="IPR036388">
    <property type="entry name" value="WH-like_DNA-bd_sf"/>
</dbReference>
<dbReference type="Pfam" id="PF00196">
    <property type="entry name" value="GerE"/>
    <property type="match status" value="1"/>
</dbReference>
<evidence type="ECO:0000313" key="2">
    <source>
        <dbReference type="EMBL" id="QLY96387.1"/>
    </source>
</evidence>
<dbReference type="Gene3D" id="1.10.10.10">
    <property type="entry name" value="Winged helix-like DNA-binding domain superfamily/Winged helix DNA-binding domain"/>
    <property type="match status" value="1"/>
</dbReference>
<dbReference type="Proteomes" id="UP000512182">
    <property type="component" value="Chromosome"/>
</dbReference>
<reference evidence="2 3" key="1">
    <citation type="submission" date="2020-06" db="EMBL/GenBank/DDBJ databases">
        <title>REHAB project genomes.</title>
        <authorList>
            <person name="Shaw L.P."/>
        </authorList>
    </citation>
    <scope>NUCLEOTIDE SEQUENCE [LARGE SCALE GENOMIC DNA]</scope>
    <source>
        <strain evidence="2 3">RHBSTW-00177</strain>
    </source>
</reference>
<dbReference type="CDD" id="cd06170">
    <property type="entry name" value="LuxR_C_like"/>
    <property type="match status" value="1"/>
</dbReference>
<organism evidence="2 3">
    <name type="scientific">Escherichia coli</name>
    <dbReference type="NCBI Taxonomy" id="562"/>
    <lineage>
        <taxon>Bacteria</taxon>
        <taxon>Pseudomonadati</taxon>
        <taxon>Pseudomonadota</taxon>
        <taxon>Gammaproteobacteria</taxon>
        <taxon>Enterobacterales</taxon>
        <taxon>Enterobacteriaceae</taxon>
        <taxon>Escherichia</taxon>
    </lineage>
</organism>
<dbReference type="SUPFAM" id="SSF46894">
    <property type="entry name" value="C-terminal effector domain of the bipartite response regulators"/>
    <property type="match status" value="1"/>
</dbReference>
<dbReference type="PRINTS" id="PR00038">
    <property type="entry name" value="HTHLUXR"/>
</dbReference>
<accession>A0A6D0CDZ2</accession>
<dbReference type="GO" id="GO:0006355">
    <property type="term" value="P:regulation of DNA-templated transcription"/>
    <property type="evidence" value="ECO:0007669"/>
    <property type="project" value="InterPro"/>
</dbReference>
<dbReference type="AlphaFoldDB" id="A0A6D0CDZ2"/>
<evidence type="ECO:0000256" key="1">
    <source>
        <dbReference type="ARBA" id="ARBA00023125"/>
    </source>
</evidence>
<name>A0A6D0CDZ2_ECOLX</name>
<dbReference type="SMART" id="SM00421">
    <property type="entry name" value="HTH_LUXR"/>
    <property type="match status" value="1"/>
</dbReference>
<proteinExistence type="predicted"/>